<dbReference type="Pfam" id="PF22666">
    <property type="entry name" value="Glyco_hydro_2_N2"/>
    <property type="match status" value="1"/>
</dbReference>
<dbReference type="Proteomes" id="UP000055060">
    <property type="component" value="Unassembled WGS sequence"/>
</dbReference>
<dbReference type="InterPro" id="IPR006103">
    <property type="entry name" value="Glyco_hydro_2_cat"/>
</dbReference>
<dbReference type="Gene3D" id="3.20.20.80">
    <property type="entry name" value="Glycosidases"/>
    <property type="match status" value="1"/>
</dbReference>
<dbReference type="RefSeq" id="WP_201785870.1">
    <property type="nucleotide sequence ID" value="NZ_DF967972.1"/>
</dbReference>
<dbReference type="GO" id="GO:0005975">
    <property type="term" value="P:carbohydrate metabolic process"/>
    <property type="evidence" value="ECO:0007669"/>
    <property type="project" value="InterPro"/>
</dbReference>
<comment type="similarity">
    <text evidence="1">Belongs to the glycosyl hydrolase 2 family.</text>
</comment>
<evidence type="ECO:0000259" key="6">
    <source>
        <dbReference type="Pfam" id="PF22666"/>
    </source>
</evidence>
<dbReference type="Pfam" id="PF02836">
    <property type="entry name" value="Glyco_hydro_2_C"/>
    <property type="match status" value="1"/>
</dbReference>
<dbReference type="STRING" id="360412.LARV_00761"/>
<dbReference type="SUPFAM" id="SSF49303">
    <property type="entry name" value="beta-Galactosidase/glucuronidase domain"/>
    <property type="match status" value="1"/>
</dbReference>
<evidence type="ECO:0000259" key="5">
    <source>
        <dbReference type="Pfam" id="PF02836"/>
    </source>
</evidence>
<dbReference type="Gene3D" id="2.60.40.10">
    <property type="entry name" value="Immunoglobulins"/>
    <property type="match status" value="1"/>
</dbReference>
<proteinExistence type="inferred from homology"/>
<dbReference type="PANTHER" id="PTHR42732:SF2">
    <property type="entry name" value="BETA-MANNOSIDASE"/>
    <property type="match status" value="1"/>
</dbReference>
<gene>
    <name evidence="7" type="ORF">LARV_00761</name>
</gene>
<dbReference type="InterPro" id="IPR006102">
    <property type="entry name" value="Ig-like_GH2"/>
</dbReference>
<dbReference type="GO" id="GO:0004553">
    <property type="term" value="F:hydrolase activity, hydrolyzing O-glycosyl compounds"/>
    <property type="evidence" value="ECO:0007669"/>
    <property type="project" value="InterPro"/>
</dbReference>
<dbReference type="AlphaFoldDB" id="A0A0S7B6X4"/>
<evidence type="ECO:0000313" key="8">
    <source>
        <dbReference type="Proteomes" id="UP000055060"/>
    </source>
</evidence>
<feature type="domain" description="Glycoside hydrolase family 2 catalytic" evidence="5">
    <location>
        <begin position="326"/>
        <end position="465"/>
    </location>
</feature>
<feature type="domain" description="Glycoside hydrolase family 2 immunoglobulin-like beta-sandwich" evidence="4">
    <location>
        <begin position="189"/>
        <end position="284"/>
    </location>
</feature>
<dbReference type="InterPro" id="IPR054593">
    <property type="entry name" value="Beta-mannosidase-like_N2"/>
</dbReference>
<protein>
    <submittedName>
        <fullName evidence="7">Beta-galactosidase/beta-glucuronidase</fullName>
    </submittedName>
</protein>
<accession>A0A0S7B6X4</accession>
<dbReference type="PANTHER" id="PTHR42732">
    <property type="entry name" value="BETA-GALACTOSIDASE"/>
    <property type="match status" value="1"/>
</dbReference>
<dbReference type="Pfam" id="PF00703">
    <property type="entry name" value="Glyco_hydro_2"/>
    <property type="match status" value="1"/>
</dbReference>
<evidence type="ECO:0000313" key="7">
    <source>
        <dbReference type="EMBL" id="GAP13020.1"/>
    </source>
</evidence>
<keyword evidence="3" id="KW-0326">Glycosidase</keyword>
<name>A0A0S7B6X4_9CHLR</name>
<keyword evidence="8" id="KW-1185">Reference proteome</keyword>
<dbReference type="Gene3D" id="2.60.120.260">
    <property type="entry name" value="Galactose-binding domain-like"/>
    <property type="match status" value="1"/>
</dbReference>
<feature type="domain" description="Beta-mannosidase-like galactose-binding" evidence="6">
    <location>
        <begin position="77"/>
        <end position="160"/>
    </location>
</feature>
<dbReference type="InterPro" id="IPR036156">
    <property type="entry name" value="Beta-gal/glucu_dom_sf"/>
</dbReference>
<keyword evidence="2" id="KW-0378">Hydrolase</keyword>
<dbReference type="InterPro" id="IPR008979">
    <property type="entry name" value="Galactose-bd-like_sf"/>
</dbReference>
<dbReference type="SUPFAM" id="SSF51445">
    <property type="entry name" value="(Trans)glycosidases"/>
    <property type="match status" value="1"/>
</dbReference>
<dbReference type="EMBL" id="DF967972">
    <property type="protein sequence ID" value="GAP13020.1"/>
    <property type="molecule type" value="Genomic_DNA"/>
</dbReference>
<dbReference type="SUPFAM" id="SSF49785">
    <property type="entry name" value="Galactose-binding domain-like"/>
    <property type="match status" value="1"/>
</dbReference>
<evidence type="ECO:0000256" key="2">
    <source>
        <dbReference type="ARBA" id="ARBA00022801"/>
    </source>
</evidence>
<evidence type="ECO:0000256" key="3">
    <source>
        <dbReference type="ARBA" id="ARBA00023295"/>
    </source>
</evidence>
<dbReference type="InterPro" id="IPR013783">
    <property type="entry name" value="Ig-like_fold"/>
</dbReference>
<evidence type="ECO:0000259" key="4">
    <source>
        <dbReference type="Pfam" id="PF00703"/>
    </source>
</evidence>
<dbReference type="InterPro" id="IPR017853">
    <property type="entry name" value="GH"/>
</dbReference>
<evidence type="ECO:0000256" key="1">
    <source>
        <dbReference type="ARBA" id="ARBA00007401"/>
    </source>
</evidence>
<dbReference type="InterPro" id="IPR051913">
    <property type="entry name" value="GH2_Domain-Containing"/>
</dbReference>
<sequence length="593" mass="67198">MSIEPLRTPWVPDSPIPLPEYPRPQMTRPHWANLNGAWQYAILPKDAPAPQTFDGEIMVPYAVESLLSGVQKPLLPEQRLWYRRNFSDPRPQWSDAHVLLHFGAVDYLCRAWLNGVELGQHRGGYLPFTFDITDVLREGDNELLVSVWDPTDAGLQQRGKQVLKPGGIWYTPVSGIWQTVWLEGVPAVSIAGLKLTPDLDWQTLQVEVRLRGGTYAVDLCLEVEAMDGGQVVASGACPADKPLRLNIPGSHAWSPDDPHLYDLRVRLVQAGNVLDEVGSYFAMRKFGLAADGAGHLRFTLNDRPLFLYGPLDQGYFPDGLYTPPSEAAMLYDIEYVRNLGCNMIRKHIKVEPLRWYAACDRLGMIVWQDMPNGGRIDGMPVAIAAQAFGFWRSDRRWLSRFGRAEEANRVEYRADLQAMVDHLYNAACLAVWVPFNESWGQFHAKETAQWLKGYDPTRLVDHASGWFDQGGGDFQSKHIYFKKLSRPRPDRRAFVISEFGGYSLTTPGHVWDVTQKFGYRFYDTPEELTAAYLKLLEEELLPLIPQGLTAAIYTQTTDVEIEINGYLTYDRKVEKMDAEAVRKAHEKLINSQG</sequence>
<reference evidence="7" key="1">
    <citation type="submission" date="2015-07" db="EMBL/GenBank/DDBJ databases">
        <title>Draft Genome Sequences of Anaerolinea thermolimosa IMO-1, Bellilinea caldifistulae GOMI-1, Leptolinea tardivitalis YMTK-2, Levilinea saccharolytica KIBI-1,Longilinea arvoryzae KOME-1, Previously Described as Members of the Anaerolineaceae (Chloroflexi).</title>
        <authorList>
            <person name="Sekiguchi Y."/>
            <person name="Ohashi A."/>
            <person name="Matsuura N."/>
            <person name="Tourlousse M.D."/>
        </authorList>
    </citation>
    <scope>NUCLEOTIDE SEQUENCE [LARGE SCALE GENOMIC DNA]</scope>
    <source>
        <strain evidence="7">KOME-1</strain>
    </source>
</reference>
<organism evidence="7">
    <name type="scientific">Longilinea arvoryzae</name>
    <dbReference type="NCBI Taxonomy" id="360412"/>
    <lineage>
        <taxon>Bacteria</taxon>
        <taxon>Bacillati</taxon>
        <taxon>Chloroflexota</taxon>
        <taxon>Anaerolineae</taxon>
        <taxon>Anaerolineales</taxon>
        <taxon>Anaerolineaceae</taxon>
        <taxon>Longilinea</taxon>
    </lineage>
</organism>